<organism evidence="1 2">
    <name type="scientific">Citrobacter amalonaticus</name>
    <dbReference type="NCBI Taxonomy" id="35703"/>
    <lineage>
        <taxon>Bacteria</taxon>
        <taxon>Pseudomonadati</taxon>
        <taxon>Pseudomonadota</taxon>
        <taxon>Gammaproteobacteria</taxon>
        <taxon>Enterobacterales</taxon>
        <taxon>Enterobacteriaceae</taxon>
        <taxon>Citrobacter</taxon>
    </lineage>
</organism>
<evidence type="ECO:0000313" key="1">
    <source>
        <dbReference type="EMBL" id="POU59162.1"/>
    </source>
</evidence>
<proteinExistence type="predicted"/>
<reference evidence="1 2" key="1">
    <citation type="submission" date="2018-01" db="EMBL/GenBank/DDBJ databases">
        <title>Complete genome sequences of 14 Citrobacter spp. isolated from plant in Canada.</title>
        <authorList>
            <person name="Bhandare S.G."/>
            <person name="Colavecchio A."/>
            <person name="Jeukens J."/>
            <person name="Emond-Rheault J.-G."/>
            <person name="Freschi L."/>
            <person name="Hamel J."/>
            <person name="Kukavica-Ibrulj I."/>
            <person name="Levesque R."/>
            <person name="Goodridge L."/>
        </authorList>
    </citation>
    <scope>NUCLEOTIDE SEQUENCE [LARGE SCALE GENOMIC DNA]</scope>
    <source>
        <strain evidence="1 2">S1285</strain>
    </source>
</reference>
<gene>
    <name evidence="1" type="ORF">C3430_26695</name>
</gene>
<dbReference type="EMBL" id="PQLX01000019">
    <property type="protein sequence ID" value="POU59162.1"/>
    <property type="molecule type" value="Genomic_DNA"/>
</dbReference>
<dbReference type="Proteomes" id="UP000237003">
    <property type="component" value="Unassembled WGS sequence"/>
</dbReference>
<protein>
    <submittedName>
        <fullName evidence="1">Uncharacterized protein</fullName>
    </submittedName>
</protein>
<accession>A0A2S4RQ08</accession>
<name>A0A2S4RQ08_CITAM</name>
<sequence length="90" mass="10173">MGSLLISHTTCFNWYDRLANFNTLKPCFDQFVATISSLSEKIVVLLTFHPPVAPNSVSRRLSDSRKSGRTTLLHSPQLEIVITIKPDRFP</sequence>
<evidence type="ECO:0000313" key="2">
    <source>
        <dbReference type="Proteomes" id="UP000237003"/>
    </source>
</evidence>
<comment type="caution">
    <text evidence="1">The sequence shown here is derived from an EMBL/GenBank/DDBJ whole genome shotgun (WGS) entry which is preliminary data.</text>
</comment>
<dbReference type="AlphaFoldDB" id="A0A2S4RQ08"/>